<evidence type="ECO:0000256" key="3">
    <source>
        <dbReference type="PROSITE-ProRule" id="PRU00191"/>
    </source>
</evidence>
<dbReference type="SUPFAM" id="SSF55550">
    <property type="entry name" value="SH2 domain"/>
    <property type="match status" value="1"/>
</dbReference>
<accession>A0A0H5SGS8</accession>
<dbReference type="SMART" id="SM00252">
    <property type="entry name" value="SH2"/>
    <property type="match status" value="1"/>
</dbReference>
<dbReference type="PANTHER" id="PTHR19969:SF14">
    <property type="entry name" value="DREADLOCKS, ISOFORM B"/>
    <property type="match status" value="1"/>
</dbReference>
<dbReference type="OMA" id="SYEPQRE"/>
<feature type="domain" description="SH3" evidence="6">
    <location>
        <begin position="2"/>
        <end position="61"/>
    </location>
</feature>
<dbReference type="SUPFAM" id="SSF50044">
    <property type="entry name" value="SH3-domain"/>
    <property type="match status" value="3"/>
</dbReference>
<keyword evidence="1 4" id="KW-0728">SH3 domain</keyword>
<dbReference type="InterPro" id="IPR001452">
    <property type="entry name" value="SH3_domain"/>
</dbReference>
<evidence type="ECO:0000313" key="8">
    <source>
        <dbReference type="WormBase" id="Bm7478"/>
    </source>
</evidence>
<dbReference type="GO" id="GO:0030971">
    <property type="term" value="F:receptor tyrosine kinase binding"/>
    <property type="evidence" value="ECO:0007669"/>
    <property type="project" value="TreeGrafter"/>
</dbReference>
<gene>
    <name evidence="8" type="primary">bma-nck-1</name>
    <name evidence="7" type="synonym">Bma-nck-1</name>
    <name evidence="8" type="ORF">Bm7478</name>
    <name evidence="7" type="ORF">BM_Bm7478</name>
</gene>
<reference evidence="7" key="2">
    <citation type="submission" date="2012-12" db="EMBL/GenBank/DDBJ databases">
        <authorList>
            <person name="Gao Y.W."/>
            <person name="Fan S.T."/>
            <person name="Sun H.T."/>
            <person name="Wang Z."/>
            <person name="Gao X.L."/>
            <person name="Li Y.G."/>
            <person name="Wang T.C."/>
            <person name="Zhang K."/>
            <person name="Xu W.W."/>
            <person name="Yu Z.J."/>
            <person name="Xia X.Z."/>
        </authorList>
    </citation>
    <scope>NUCLEOTIDE SEQUENCE</scope>
    <source>
        <strain evidence="7">FR3</strain>
    </source>
</reference>
<feature type="domain" description="SH2" evidence="5">
    <location>
        <begin position="319"/>
        <end position="416"/>
    </location>
</feature>
<dbReference type="GO" id="GO:0005737">
    <property type="term" value="C:cytoplasm"/>
    <property type="evidence" value="ECO:0007669"/>
    <property type="project" value="EnsemblMetazoa"/>
</dbReference>
<dbReference type="PRINTS" id="PR00401">
    <property type="entry name" value="SH2DOMAIN"/>
</dbReference>
<reference evidence="7" key="1">
    <citation type="journal article" date="2007" name="Science">
        <title>Draft genome of the filarial nematode parasite Brugia malayi.</title>
        <authorList>
            <person name="Ghedin E."/>
            <person name="Wang S."/>
            <person name="Spiro D."/>
            <person name="Caler E."/>
            <person name="Zhao Q."/>
            <person name="Crabtree J."/>
            <person name="Allen J.E."/>
            <person name="Delcher A.L."/>
            <person name="Guiliano D.B."/>
            <person name="Miranda-Saavedra D."/>
            <person name="Angiuoli S.V."/>
            <person name="Creasy T."/>
            <person name="Amedeo P."/>
            <person name="Haas B."/>
            <person name="El-Sayed N.M."/>
            <person name="Wortman J.R."/>
            <person name="Feldblyum T."/>
            <person name="Tallon L."/>
            <person name="Schatz M."/>
            <person name="Shumway M."/>
            <person name="Koo H."/>
            <person name="Salzberg S.L."/>
            <person name="Schobel S."/>
            <person name="Pertea M."/>
            <person name="Pop M."/>
            <person name="White O."/>
            <person name="Barton G.J."/>
            <person name="Carlow C.K."/>
            <person name="Crawford M.J."/>
            <person name="Daub J."/>
            <person name="Dimmic M.W."/>
            <person name="Estes C.F."/>
            <person name="Foster J.M."/>
            <person name="Ganatra M."/>
            <person name="Gregory W.F."/>
            <person name="Johnson N.M."/>
            <person name="Jin J."/>
            <person name="Komuniecki R."/>
            <person name="Korf I."/>
            <person name="Kumar S."/>
            <person name="Laney S."/>
            <person name="Li B.W."/>
            <person name="Li W."/>
            <person name="Lindblom T.H."/>
            <person name="Lustigman S."/>
            <person name="Ma D."/>
            <person name="Maina C.V."/>
            <person name="Martin D.M."/>
            <person name="McCarter J.P."/>
            <person name="McReynolds L."/>
            <person name="Mitreva M."/>
            <person name="Nutman T.B."/>
            <person name="Parkinson J."/>
            <person name="Peregrin-Alvarez J.M."/>
            <person name="Poole C."/>
            <person name="Ren Q."/>
            <person name="Saunders L."/>
            <person name="Sluder A.E."/>
            <person name="Smith K."/>
            <person name="Stanke M."/>
            <person name="Unnasch T.R."/>
            <person name="Ware J."/>
            <person name="Wei A.D."/>
            <person name="Weil G."/>
            <person name="Williams D.J."/>
            <person name="Zhang Y."/>
            <person name="Williams S.A."/>
            <person name="Fraser-Liggett C."/>
            <person name="Slatko B."/>
            <person name="Blaxter M.L."/>
            <person name="Scott A.L."/>
        </authorList>
    </citation>
    <scope>NUCLEOTIDE SEQUENCE</scope>
    <source>
        <strain evidence="7">FR3</strain>
    </source>
</reference>
<feature type="domain" description="SH3" evidence="6">
    <location>
        <begin position="120"/>
        <end position="179"/>
    </location>
</feature>
<dbReference type="AlphaFoldDB" id="A0A0H5SGS8"/>
<evidence type="ECO:0000313" key="7">
    <source>
        <dbReference type="EMBL" id="CRZ23104.1"/>
    </source>
</evidence>
<evidence type="ECO:0000259" key="6">
    <source>
        <dbReference type="PROSITE" id="PS50002"/>
    </source>
</evidence>
<feature type="domain" description="SH3" evidence="6">
    <location>
        <begin position="209"/>
        <end position="271"/>
    </location>
</feature>
<protein>
    <submittedName>
        <fullName evidence="7">BMA-NCK-1</fullName>
    </submittedName>
</protein>
<dbReference type="InterPro" id="IPR000980">
    <property type="entry name" value="SH2"/>
</dbReference>
<dbReference type="PRINTS" id="PR00452">
    <property type="entry name" value="SH3DOMAIN"/>
</dbReference>
<dbReference type="Gene3D" id="2.30.30.40">
    <property type="entry name" value="SH3 Domains"/>
    <property type="match status" value="3"/>
</dbReference>
<dbReference type="Pfam" id="PF00018">
    <property type="entry name" value="SH3_1"/>
    <property type="match status" value="2"/>
</dbReference>
<sequence length="418" mass="47072">MNDDVFVVVKYDYNAQEEGELTIKKNERLKLIDDSKNWWKVVNEEGIVGFIPSNYVRKESFVEKAKGTIKGFGKTKSKSKTTDFNQASSSELIISRPALAAVSGNGSFENGFSRSVKVGGVMSQAVAKYSYEPQREDELRLCKGDVVTVLEKSSDGWWKGKCREQMGWFPSNYIDESPSNTFSTPKTNIEIGNGLNKPQNGLIMLPLQRVLEVVVALYSFEAQNAEELSFYKGERLEIIDHPAHDPEWWKARNEKGCTGLVPTNYIEVVDSNPDPNVNHFVSSVSERRLKAPSSNNGITSAIRNGSNSRLTGPYANQPWYYGRLSRDETDALLNARGVNGDYLVRDSESNPGDYSISLKAAGRNKHFWVQVDTTNKSFKIGTRTFITMDDLLKHYMASPIYTNDKTNERLFLIKPLPR</sequence>
<dbReference type="GO" id="GO:0005634">
    <property type="term" value="C:nucleus"/>
    <property type="evidence" value="ECO:0007669"/>
    <property type="project" value="EnsemblMetazoa"/>
</dbReference>
<dbReference type="FunFam" id="2.30.30.40:FF:000110">
    <property type="entry name" value="Cytoplasmic protein"/>
    <property type="match status" value="1"/>
</dbReference>
<dbReference type="Gene3D" id="3.30.505.10">
    <property type="entry name" value="SH2 domain"/>
    <property type="match status" value="1"/>
</dbReference>
<dbReference type="PANTHER" id="PTHR19969">
    <property type="entry name" value="SH2-SH3 ADAPTOR PROTEIN-RELATED"/>
    <property type="match status" value="1"/>
</dbReference>
<dbReference type="CDD" id="cd11767">
    <property type="entry name" value="SH3_Nck_3"/>
    <property type="match status" value="1"/>
</dbReference>
<organism evidence="7">
    <name type="scientific">Brugia malayi</name>
    <name type="common">Filarial nematode worm</name>
    <dbReference type="NCBI Taxonomy" id="6279"/>
    <lineage>
        <taxon>Eukaryota</taxon>
        <taxon>Metazoa</taxon>
        <taxon>Ecdysozoa</taxon>
        <taxon>Nematoda</taxon>
        <taxon>Chromadorea</taxon>
        <taxon>Rhabditida</taxon>
        <taxon>Spirurina</taxon>
        <taxon>Spiruromorpha</taxon>
        <taxon>Filarioidea</taxon>
        <taxon>Onchocercidae</taxon>
        <taxon>Brugia</taxon>
    </lineage>
</organism>
<dbReference type="InterPro" id="IPR051184">
    <property type="entry name" value="Tyrosine-phos_adapter"/>
</dbReference>
<dbReference type="Pfam" id="PF14604">
    <property type="entry name" value="SH3_9"/>
    <property type="match status" value="1"/>
</dbReference>
<evidence type="ECO:0000259" key="5">
    <source>
        <dbReference type="PROSITE" id="PS50001"/>
    </source>
</evidence>
<evidence type="ECO:0000256" key="4">
    <source>
        <dbReference type="PROSITE-ProRule" id="PRU00192"/>
    </source>
</evidence>
<dbReference type="Pfam" id="PF00017">
    <property type="entry name" value="SH2"/>
    <property type="match status" value="1"/>
</dbReference>
<dbReference type="CDD" id="cd11766">
    <property type="entry name" value="SH3_Nck_2"/>
    <property type="match status" value="1"/>
</dbReference>
<proteinExistence type="predicted"/>
<dbReference type="PROSITE" id="PS50001">
    <property type="entry name" value="SH2"/>
    <property type="match status" value="1"/>
</dbReference>
<dbReference type="WormBase" id="Bm7478">
    <property type="protein sequence ID" value="BM39742"/>
    <property type="gene ID" value="WBGene00227739"/>
    <property type="gene designation" value="Bma-nck-1"/>
</dbReference>
<evidence type="ECO:0000256" key="2">
    <source>
        <dbReference type="ARBA" id="ARBA00022999"/>
    </source>
</evidence>
<dbReference type="SMART" id="SM00326">
    <property type="entry name" value="SH3"/>
    <property type="match status" value="3"/>
</dbReference>
<dbReference type="EMBL" id="LN856801">
    <property type="protein sequence ID" value="CRZ23104.1"/>
    <property type="molecule type" value="Genomic_DNA"/>
</dbReference>
<keyword evidence="2 3" id="KW-0727">SH2 domain</keyword>
<dbReference type="CDD" id="cd09943">
    <property type="entry name" value="SH2_Nck_family"/>
    <property type="match status" value="1"/>
</dbReference>
<name>A0A0H5SGS8_BRUMA</name>
<dbReference type="InterPro" id="IPR036028">
    <property type="entry name" value="SH3-like_dom_sf"/>
</dbReference>
<dbReference type="PROSITE" id="PS50002">
    <property type="entry name" value="SH3"/>
    <property type="match status" value="3"/>
</dbReference>
<evidence type="ECO:0000256" key="1">
    <source>
        <dbReference type="ARBA" id="ARBA00022443"/>
    </source>
</evidence>
<dbReference type="GO" id="GO:0048013">
    <property type="term" value="P:ephrin receptor signaling pathway"/>
    <property type="evidence" value="ECO:0007669"/>
    <property type="project" value="TreeGrafter"/>
</dbReference>
<dbReference type="GO" id="GO:0035591">
    <property type="term" value="F:signaling adaptor activity"/>
    <property type="evidence" value="ECO:0007669"/>
    <property type="project" value="TreeGrafter"/>
</dbReference>
<dbReference type="GO" id="GO:0016477">
    <property type="term" value="P:cell migration"/>
    <property type="evidence" value="ECO:0007669"/>
    <property type="project" value="TreeGrafter"/>
</dbReference>
<dbReference type="PRINTS" id="PR00499">
    <property type="entry name" value="P67PHOX"/>
</dbReference>
<dbReference type="InterPro" id="IPR036860">
    <property type="entry name" value="SH2_dom_sf"/>
</dbReference>